<evidence type="ECO:0000256" key="1">
    <source>
        <dbReference type="SAM" id="MobiDB-lite"/>
    </source>
</evidence>
<feature type="compositionally biased region" description="Basic and acidic residues" evidence="1">
    <location>
        <begin position="278"/>
        <end position="312"/>
    </location>
</feature>
<feature type="compositionally biased region" description="Basic and acidic residues" evidence="1">
    <location>
        <begin position="154"/>
        <end position="170"/>
    </location>
</feature>
<accession>A0AAE1GRL7</accession>
<gene>
    <name evidence="2" type="ORF">KUF71_018653</name>
</gene>
<comment type="caution">
    <text evidence="2">The sequence shown here is derived from an EMBL/GenBank/DDBJ whole genome shotgun (WGS) entry which is preliminary data.</text>
</comment>
<organism evidence="2 3">
    <name type="scientific">Frankliniella fusca</name>
    <dbReference type="NCBI Taxonomy" id="407009"/>
    <lineage>
        <taxon>Eukaryota</taxon>
        <taxon>Metazoa</taxon>
        <taxon>Ecdysozoa</taxon>
        <taxon>Arthropoda</taxon>
        <taxon>Hexapoda</taxon>
        <taxon>Insecta</taxon>
        <taxon>Pterygota</taxon>
        <taxon>Neoptera</taxon>
        <taxon>Paraneoptera</taxon>
        <taxon>Thysanoptera</taxon>
        <taxon>Terebrantia</taxon>
        <taxon>Thripoidea</taxon>
        <taxon>Thripidae</taxon>
        <taxon>Frankliniella</taxon>
    </lineage>
</organism>
<name>A0AAE1GRL7_9NEOP</name>
<reference evidence="2" key="2">
    <citation type="journal article" date="2023" name="BMC Genomics">
        <title>Pest status, molecular evolution, and epigenetic factors derived from the genome assembly of Frankliniella fusca, a thysanopteran phytovirus vector.</title>
        <authorList>
            <person name="Catto M.A."/>
            <person name="Labadie P.E."/>
            <person name="Jacobson A.L."/>
            <person name="Kennedy G.G."/>
            <person name="Srinivasan R."/>
            <person name="Hunt B.G."/>
        </authorList>
    </citation>
    <scope>NUCLEOTIDE SEQUENCE</scope>
    <source>
        <strain evidence="2">PL_HMW_Pooled</strain>
    </source>
</reference>
<feature type="compositionally biased region" description="Polar residues" evidence="1">
    <location>
        <begin position="218"/>
        <end position="230"/>
    </location>
</feature>
<dbReference type="Proteomes" id="UP001219518">
    <property type="component" value="Unassembled WGS sequence"/>
</dbReference>
<feature type="compositionally biased region" description="Low complexity" evidence="1">
    <location>
        <begin position="485"/>
        <end position="500"/>
    </location>
</feature>
<feature type="compositionally biased region" description="Basic and acidic residues" evidence="1">
    <location>
        <begin position="250"/>
        <end position="271"/>
    </location>
</feature>
<dbReference type="Gene3D" id="1.10.10.2590">
    <property type="entry name" value="BEN domain"/>
    <property type="match status" value="1"/>
</dbReference>
<feature type="region of interest" description="Disordered" evidence="1">
    <location>
        <begin position="478"/>
        <end position="518"/>
    </location>
</feature>
<evidence type="ECO:0000313" key="3">
    <source>
        <dbReference type="Proteomes" id="UP001219518"/>
    </source>
</evidence>
<evidence type="ECO:0000313" key="2">
    <source>
        <dbReference type="EMBL" id="KAK3908141.1"/>
    </source>
</evidence>
<dbReference type="AlphaFoldDB" id="A0AAE1GRL7"/>
<feature type="region of interest" description="Disordered" evidence="1">
    <location>
        <begin position="140"/>
        <end position="185"/>
    </location>
</feature>
<sequence>MLNRGFMIQLRTSASFIVGKPAPIEGAVIGMEGEVPTRSPTVSFKPILSVESVACRLGKMKPTLALVRYTSDKKRDVVKIGDISNFSPKSVNDFDPDKIYEVQCSVVRRSDSDLHDEHSKKGYSAKIRLLAASDLSMISHAKSKKEPLPPGYADRIRKGTKDQKKEKDQQRQSLKRDKRSLRQSKQENLMEIIKVNLELNRKNTDINIGTHIGRESSNETNASDGKTSSIEAGKETDKIELEEVNESIIEAEKKNTSTEIEEKNETIEAKKKNTSTEIEEKTETIEWEEKNKTPDIQTDKENESSETKEKDAPATNTDRVAPHLDLPTKRDLFGAGKKGTRSEPEDDSESSDDSGSYQSSEGKIIDLESQICTLQLENQSLKKRVIYLSKHLQDHLDVLNEQADTLENILKLHGETSNIAVTTNTNNWIVVPSPMKSQAIRRGPAQDLEADTPPKKRACDISSLDLHESVQTPIKEKKIEHISSSKKCSAKKSSVTPSKSPKTKNMSKKKTNNSLQPGEVKAEVLANDLLKVLKKEREIQMNEDRTRVCIGNNTWVKRGVWKEKFSKSNGNMKKLVNELAEEVWGLEKCATFSLTGGKSPKNPSAAPKQPAPAGKVEAIFGLCRAHLMWQGMVNSDHLDHGVHQCRDWLRSKFNEAARKIKRSDKKKKDEDD</sequence>
<dbReference type="EMBL" id="JAHWGI010000031">
    <property type="protein sequence ID" value="KAK3908141.1"/>
    <property type="molecule type" value="Genomic_DNA"/>
</dbReference>
<reference evidence="2" key="1">
    <citation type="submission" date="2021-07" db="EMBL/GenBank/DDBJ databases">
        <authorList>
            <person name="Catto M.A."/>
            <person name="Jacobson A."/>
            <person name="Kennedy G."/>
            <person name="Labadie P."/>
            <person name="Hunt B.G."/>
            <person name="Srinivasan R."/>
        </authorList>
    </citation>
    <scope>NUCLEOTIDE SEQUENCE</scope>
    <source>
        <strain evidence="2">PL_HMW_Pooled</strain>
        <tissue evidence="2">Head</tissue>
    </source>
</reference>
<proteinExistence type="predicted"/>
<feature type="compositionally biased region" description="Basic and acidic residues" evidence="1">
    <location>
        <begin position="232"/>
        <end position="241"/>
    </location>
</feature>
<feature type="region of interest" description="Disordered" evidence="1">
    <location>
        <begin position="209"/>
        <end position="362"/>
    </location>
</feature>
<keyword evidence="3" id="KW-1185">Reference proteome</keyword>
<protein>
    <submittedName>
        <fullName evidence="2">BEN domain-containing protein 5</fullName>
    </submittedName>
</protein>
<feature type="compositionally biased region" description="Basic and acidic residues" evidence="1">
    <location>
        <begin position="320"/>
        <end position="332"/>
    </location>
</feature>
<feature type="compositionally biased region" description="Basic residues" evidence="1">
    <location>
        <begin position="501"/>
        <end position="511"/>
    </location>
</feature>